<accession>A0A4D4M6W4</accession>
<dbReference type="Gene3D" id="2.90.10.10">
    <property type="entry name" value="Bulb-type lectin domain"/>
    <property type="match status" value="1"/>
</dbReference>
<evidence type="ECO:0000313" key="2">
    <source>
        <dbReference type="EMBL" id="GDY67666.1"/>
    </source>
</evidence>
<evidence type="ECO:0000313" key="3">
    <source>
        <dbReference type="EMBL" id="GDY72027.1"/>
    </source>
</evidence>
<sequence>MDPWFGNTTIASTLNHQALGYIYDTERPAAQGDRMLPGDMLVADQYLVSQNGSYTFTYQKDGNLVLYRNDGSTSSTTATRASAVRTAHS</sequence>
<reference evidence="3 4" key="1">
    <citation type="submission" date="2019-04" db="EMBL/GenBank/DDBJ databases">
        <title>Draft genome sequences of Streptomyces avermitilis ATCC 31267.</title>
        <authorList>
            <person name="Komaki H."/>
            <person name="Tamura T."/>
            <person name="Hosoyama A."/>
        </authorList>
    </citation>
    <scope>NUCLEOTIDE SEQUENCE [LARGE SCALE GENOMIC DNA]</scope>
    <source>
        <strain evidence="3 4">ATCC 31267</strain>
    </source>
</reference>
<dbReference type="RefSeq" id="WP_037647121.1">
    <property type="nucleotide sequence ID" value="NZ_BAABTN010000001.1"/>
</dbReference>
<protein>
    <submittedName>
        <fullName evidence="2">Uncharacterized protein</fullName>
    </submittedName>
</protein>
<reference evidence="2 5" key="2">
    <citation type="submission" date="2019-04" db="EMBL/GenBank/DDBJ databases">
        <title>Draft genome sequences of Streptomyces avermitilis NBRC 14893.</title>
        <authorList>
            <person name="Komaki H."/>
            <person name="Tamura T."/>
            <person name="Hosoyama A."/>
        </authorList>
    </citation>
    <scope>NUCLEOTIDE SEQUENCE [LARGE SCALE GENOMIC DNA]</scope>
    <source>
        <strain evidence="2 5">NBRC 14893</strain>
    </source>
</reference>
<dbReference type="InterPro" id="IPR036426">
    <property type="entry name" value="Bulb-type_lectin_dom_sf"/>
</dbReference>
<dbReference type="GeneID" id="91294882"/>
<dbReference type="SUPFAM" id="SSF51110">
    <property type="entry name" value="alpha-D-mannose-specific plant lectins"/>
    <property type="match status" value="1"/>
</dbReference>
<evidence type="ECO:0000313" key="4">
    <source>
        <dbReference type="Proteomes" id="UP000299211"/>
    </source>
</evidence>
<name>A0A4D4M6W4_STRAX</name>
<proteinExistence type="predicted"/>
<dbReference type="EMBL" id="BJHY01000001">
    <property type="protein sequence ID" value="GDY72027.1"/>
    <property type="molecule type" value="Genomic_DNA"/>
</dbReference>
<gene>
    <name evidence="2" type="ORF">SAV14893_070590</name>
    <name evidence="3" type="ORF">SAV31267_015120</name>
</gene>
<dbReference type="AlphaFoldDB" id="A0A4D4M6W4"/>
<dbReference type="EMBL" id="BJHX01000001">
    <property type="protein sequence ID" value="GDY67666.1"/>
    <property type="molecule type" value="Genomic_DNA"/>
</dbReference>
<feature type="region of interest" description="Disordered" evidence="1">
    <location>
        <begin position="69"/>
        <end position="89"/>
    </location>
</feature>
<feature type="compositionally biased region" description="Low complexity" evidence="1">
    <location>
        <begin position="72"/>
        <end position="89"/>
    </location>
</feature>
<organism evidence="2 5">
    <name type="scientific">Streptomyces avermitilis</name>
    <dbReference type="NCBI Taxonomy" id="33903"/>
    <lineage>
        <taxon>Bacteria</taxon>
        <taxon>Bacillati</taxon>
        <taxon>Actinomycetota</taxon>
        <taxon>Actinomycetes</taxon>
        <taxon>Kitasatosporales</taxon>
        <taxon>Streptomycetaceae</taxon>
        <taxon>Streptomyces</taxon>
    </lineage>
</organism>
<dbReference type="Proteomes" id="UP000302139">
    <property type="component" value="Unassembled WGS sequence"/>
</dbReference>
<comment type="caution">
    <text evidence="2">The sequence shown here is derived from an EMBL/GenBank/DDBJ whole genome shotgun (WGS) entry which is preliminary data.</text>
</comment>
<evidence type="ECO:0000256" key="1">
    <source>
        <dbReference type="SAM" id="MobiDB-lite"/>
    </source>
</evidence>
<dbReference type="Proteomes" id="UP000299211">
    <property type="component" value="Unassembled WGS sequence"/>
</dbReference>
<evidence type="ECO:0000313" key="5">
    <source>
        <dbReference type="Proteomes" id="UP000302139"/>
    </source>
</evidence>